<dbReference type="Proteomes" id="UP001195724">
    <property type="component" value="Unassembled WGS sequence"/>
</dbReference>
<reference evidence="1 4" key="1">
    <citation type="submission" date="2021-01" db="EMBL/GenBank/DDBJ databases">
        <title>Sequencing the genomes of 1000 actinobacteria strains.</title>
        <authorList>
            <person name="Klenk H.-P."/>
        </authorList>
    </citation>
    <scope>NUCLEOTIDE SEQUENCE [LARGE SCALE GENOMIC DNA]</scope>
    <source>
        <strain evidence="1 4">DSM 44581</strain>
    </source>
</reference>
<dbReference type="EMBL" id="CP072788">
    <property type="protein sequence ID" value="QTR04214.1"/>
    <property type="molecule type" value="Genomic_DNA"/>
</dbReference>
<protein>
    <submittedName>
        <fullName evidence="2">Uncharacterized protein</fullName>
    </submittedName>
</protein>
<evidence type="ECO:0000313" key="2">
    <source>
        <dbReference type="EMBL" id="QTR04214.1"/>
    </source>
</evidence>
<keyword evidence="4" id="KW-1185">Reference proteome</keyword>
<dbReference type="RefSeq" id="WP_204841007.1">
    <property type="nucleotide sequence ID" value="NZ_JAFBCL010000001.1"/>
</dbReference>
<proteinExistence type="predicted"/>
<dbReference type="Proteomes" id="UP000671828">
    <property type="component" value="Chromosome"/>
</dbReference>
<dbReference type="EMBL" id="JAFBCL010000001">
    <property type="protein sequence ID" value="MBM7809969.1"/>
    <property type="molecule type" value="Genomic_DNA"/>
</dbReference>
<evidence type="ECO:0000313" key="1">
    <source>
        <dbReference type="EMBL" id="MBM7809969.1"/>
    </source>
</evidence>
<sequence length="208" mass="20819">MATSDGTTDATRPARRRGALVAAVAVVVGAALLLPRLVGAAERADAADGAAQQDAVRCSLWAMAVPTVPVAAEGEPVEVGGALEAGTARCEDPRGEISGVRYEMAEEARVLATCSRLEVADAEVAVEWVLADGSTQRSTLRIGRLTVDGTGPALADAVVEGGPAAVAGKPVAVSADQETIDAAKAAAATQCTTGGVKSLVGTVEVRFG</sequence>
<evidence type="ECO:0000313" key="4">
    <source>
        <dbReference type="Proteomes" id="UP001195724"/>
    </source>
</evidence>
<organism evidence="2 3">
    <name type="scientific">Saccharothrix algeriensis</name>
    <dbReference type="NCBI Taxonomy" id="173560"/>
    <lineage>
        <taxon>Bacteria</taxon>
        <taxon>Bacillati</taxon>
        <taxon>Actinomycetota</taxon>
        <taxon>Actinomycetes</taxon>
        <taxon>Pseudonocardiales</taxon>
        <taxon>Pseudonocardiaceae</taxon>
        <taxon>Saccharothrix</taxon>
    </lineage>
</organism>
<gene>
    <name evidence="2" type="ORF">J7S33_04460</name>
    <name evidence="1" type="ORF">JOE68_000834</name>
</gene>
<evidence type="ECO:0000313" key="3">
    <source>
        <dbReference type="Proteomes" id="UP000671828"/>
    </source>
</evidence>
<dbReference type="AlphaFoldDB" id="A0A8T8I2J4"/>
<accession>A0A8T8I2J4</accession>
<name>A0A8T8I2J4_9PSEU</name>
<reference evidence="2" key="2">
    <citation type="submission" date="2021-04" db="EMBL/GenBank/DDBJ databases">
        <title>Saccharothrix algeriensis WGS.</title>
        <authorList>
            <person name="Stuskova K."/>
            <person name="Hakalova E."/>
            <person name="Tebbal A.B."/>
            <person name="Eichmeier A."/>
        </authorList>
    </citation>
    <scope>NUCLEOTIDE SEQUENCE</scope>
    <source>
        <strain evidence="2">NRRL B-24137</strain>
    </source>
</reference>